<dbReference type="InterPro" id="IPR000092">
    <property type="entry name" value="Polyprenyl_synt"/>
</dbReference>
<evidence type="ECO:0000256" key="2">
    <source>
        <dbReference type="ARBA" id="ARBA00022679"/>
    </source>
</evidence>
<keyword evidence="4" id="KW-0460">Magnesium</keyword>
<dbReference type="SFLD" id="SFLDS00005">
    <property type="entry name" value="Isoprenoid_Synthase_Type_I"/>
    <property type="match status" value="1"/>
</dbReference>
<evidence type="ECO:0000256" key="9">
    <source>
        <dbReference type="SAM" id="MobiDB-lite"/>
    </source>
</evidence>
<organism evidence="10 11">
    <name type="scientific">Penicillium bovifimosum</name>
    <dbReference type="NCBI Taxonomy" id="126998"/>
    <lineage>
        <taxon>Eukaryota</taxon>
        <taxon>Fungi</taxon>
        <taxon>Dikarya</taxon>
        <taxon>Ascomycota</taxon>
        <taxon>Pezizomycotina</taxon>
        <taxon>Eurotiomycetes</taxon>
        <taxon>Eurotiomycetidae</taxon>
        <taxon>Eurotiales</taxon>
        <taxon>Aspergillaceae</taxon>
        <taxon>Penicillium</taxon>
    </lineage>
</organism>
<sequence>MDFDNHQQNDETSYVVERQTPDIDDAFLYDNVLESVSKALLDAGTDNLVLSDTEYCNVRSAIGTKQIQSKMLLELLYIDKTCAEVLIEAWKKMVAATASRDKSCIFDNIEDYVEYRIVDTGGPFVDTLMRFGMGILLTSDEEEMLAPIVRPVFEAQGLANDYYSFDIEYKEFKESQRTEGSHSMTNAVWLYMKWNNLSIDEAKAKVVQVVRGYEKNFQQSANAFIADTKRCRPHLRDYLGALAFQIPGNIVWSLRCPRYHPELCSEASTLLRPGNEQDHIQNSQDQRLPPAKQELSDDEDSVTKSSISCSSIVGTSNPVPSSRSSVNSRDDSTDEPKTQSRAQLGSEHLLAPYEYISSLPSKGFREAFIDALNVWLALPDSSVQTIKLISQKLHTCSLMLDDIEDSSPLRRGKPATHTVFGPASTINSANWILIDVMGDVQELQTPQCMDIVIEELRNLFVGQSFDLYWTQQGECPTEEEYLEMVSQKTGGLFNLLARLMKQCTQSLHLRAISLDCVSLLGQYFQIRDDYMNLIDDVYTEGKGFCEDLDEGKFSFPIVHAWHCTPPDLVMRGIIREGKASGSLSVPHKKMILSHLHEAGSMEYTLQAMKKLQMRINNDLEHVEKEAGCENWVMRLLVHKLFV</sequence>
<dbReference type="PROSITE" id="PS00723">
    <property type="entry name" value="POLYPRENYL_SYNTHASE_1"/>
    <property type="match status" value="1"/>
</dbReference>
<feature type="compositionally biased region" description="Low complexity" evidence="9">
    <location>
        <begin position="303"/>
        <end position="327"/>
    </location>
</feature>
<comment type="caution">
    <text evidence="10">The sequence shown here is derived from an EMBL/GenBank/DDBJ whole genome shotgun (WGS) entry which is preliminary data.</text>
</comment>
<keyword evidence="5" id="KW-0456">Lyase</keyword>
<comment type="similarity">
    <text evidence="7">In the C-terminal section; belongs to the FPP/GGPP synthase family.</text>
</comment>
<dbReference type="InterPro" id="IPR008949">
    <property type="entry name" value="Isoprenoid_synthase_dom_sf"/>
</dbReference>
<dbReference type="GO" id="GO:0046872">
    <property type="term" value="F:metal ion binding"/>
    <property type="evidence" value="ECO:0007669"/>
    <property type="project" value="UniProtKB-KW"/>
</dbReference>
<evidence type="ECO:0000256" key="7">
    <source>
        <dbReference type="ARBA" id="ARBA00038363"/>
    </source>
</evidence>
<dbReference type="Pfam" id="PF19086">
    <property type="entry name" value="Terpene_syn_C_2"/>
    <property type="match status" value="1"/>
</dbReference>
<keyword evidence="6" id="KW-0511">Multifunctional enzyme</keyword>
<dbReference type="PANTHER" id="PTHR12001:SF72">
    <property type="entry name" value="THIJ_PFPI FAMILY PROTEIN (AFU_ORTHOLOGUE AFUA_3G01210)-RELATED"/>
    <property type="match status" value="1"/>
</dbReference>
<evidence type="ECO:0000313" key="11">
    <source>
        <dbReference type="Proteomes" id="UP001149079"/>
    </source>
</evidence>
<evidence type="ECO:0000256" key="4">
    <source>
        <dbReference type="ARBA" id="ARBA00022842"/>
    </source>
</evidence>
<dbReference type="GO" id="GO:0016829">
    <property type="term" value="F:lyase activity"/>
    <property type="evidence" value="ECO:0007669"/>
    <property type="project" value="UniProtKB-KW"/>
</dbReference>
<accession>A0A9W9L6H1</accession>
<dbReference type="GO" id="GO:0004659">
    <property type="term" value="F:prenyltransferase activity"/>
    <property type="evidence" value="ECO:0007669"/>
    <property type="project" value="InterPro"/>
</dbReference>
<proteinExistence type="inferred from homology"/>
<dbReference type="Pfam" id="PF00348">
    <property type="entry name" value="polyprenyl_synt"/>
    <property type="match status" value="1"/>
</dbReference>
<evidence type="ECO:0000256" key="1">
    <source>
        <dbReference type="ARBA" id="ARBA00004721"/>
    </source>
</evidence>
<protein>
    <submittedName>
        <fullName evidence="10">Geranylgeranyl pyrophosphate synthase</fullName>
    </submittedName>
</protein>
<dbReference type="InterPro" id="IPR033749">
    <property type="entry name" value="Polyprenyl_synt_CS"/>
</dbReference>
<dbReference type="EMBL" id="JAPQKL010000003">
    <property type="protein sequence ID" value="KAJ5138852.1"/>
    <property type="molecule type" value="Genomic_DNA"/>
</dbReference>
<evidence type="ECO:0000313" key="10">
    <source>
        <dbReference type="EMBL" id="KAJ5138852.1"/>
    </source>
</evidence>
<name>A0A9W9L6H1_9EURO</name>
<dbReference type="AlphaFoldDB" id="A0A9W9L6H1"/>
<keyword evidence="3" id="KW-0479">Metal-binding</keyword>
<keyword evidence="11" id="KW-1185">Reference proteome</keyword>
<dbReference type="Proteomes" id="UP001149079">
    <property type="component" value="Unassembled WGS sequence"/>
</dbReference>
<evidence type="ECO:0000256" key="8">
    <source>
        <dbReference type="ARBA" id="ARBA00038372"/>
    </source>
</evidence>
<dbReference type="PANTHER" id="PTHR12001">
    <property type="entry name" value="GERANYLGERANYL PYROPHOSPHATE SYNTHASE"/>
    <property type="match status" value="1"/>
</dbReference>
<feature type="region of interest" description="Disordered" evidence="9">
    <location>
        <begin position="276"/>
        <end position="344"/>
    </location>
</feature>
<comment type="similarity">
    <text evidence="8">In the N-terminal section; belongs to the terpene synthase family.</text>
</comment>
<dbReference type="Gene3D" id="1.10.600.10">
    <property type="entry name" value="Farnesyl Diphosphate Synthase"/>
    <property type="match status" value="2"/>
</dbReference>
<dbReference type="GO" id="GO:0008299">
    <property type="term" value="P:isoprenoid biosynthetic process"/>
    <property type="evidence" value="ECO:0007669"/>
    <property type="project" value="InterPro"/>
</dbReference>
<comment type="pathway">
    <text evidence="1">Secondary metabolite biosynthesis; terpenoid biosynthesis.</text>
</comment>
<feature type="compositionally biased region" description="Basic and acidic residues" evidence="9">
    <location>
        <begin position="328"/>
        <end position="338"/>
    </location>
</feature>
<dbReference type="GO" id="GO:0043386">
    <property type="term" value="P:mycotoxin biosynthetic process"/>
    <property type="evidence" value="ECO:0007669"/>
    <property type="project" value="UniProtKB-ARBA"/>
</dbReference>
<reference evidence="10" key="1">
    <citation type="submission" date="2022-11" db="EMBL/GenBank/DDBJ databases">
        <authorList>
            <person name="Petersen C."/>
        </authorList>
    </citation>
    <scope>NUCLEOTIDE SEQUENCE</scope>
    <source>
        <strain evidence="10">IBT 22155</strain>
    </source>
</reference>
<dbReference type="OrthoDB" id="6921389at2759"/>
<dbReference type="RefSeq" id="XP_056523501.1">
    <property type="nucleotide sequence ID" value="XM_056664444.1"/>
</dbReference>
<dbReference type="SUPFAM" id="SSF48576">
    <property type="entry name" value="Terpenoid synthases"/>
    <property type="match status" value="2"/>
</dbReference>
<gene>
    <name evidence="10" type="ORF">N7515_003700</name>
</gene>
<keyword evidence="2" id="KW-0808">Transferase</keyword>
<dbReference type="PROSITE" id="PS00444">
    <property type="entry name" value="POLYPRENYL_SYNTHASE_2"/>
    <property type="match status" value="1"/>
</dbReference>
<dbReference type="GeneID" id="81403614"/>
<evidence type="ECO:0000256" key="5">
    <source>
        <dbReference type="ARBA" id="ARBA00023239"/>
    </source>
</evidence>
<evidence type="ECO:0000256" key="6">
    <source>
        <dbReference type="ARBA" id="ARBA00023268"/>
    </source>
</evidence>
<evidence type="ECO:0000256" key="3">
    <source>
        <dbReference type="ARBA" id="ARBA00022723"/>
    </source>
</evidence>
<reference evidence="10" key="2">
    <citation type="journal article" date="2023" name="IMA Fungus">
        <title>Comparative genomic study of the Penicillium genus elucidates a diverse pangenome and 15 lateral gene transfer events.</title>
        <authorList>
            <person name="Petersen C."/>
            <person name="Sorensen T."/>
            <person name="Nielsen M.R."/>
            <person name="Sondergaard T.E."/>
            <person name="Sorensen J.L."/>
            <person name="Fitzpatrick D.A."/>
            <person name="Frisvad J.C."/>
            <person name="Nielsen K.L."/>
        </authorList>
    </citation>
    <scope>NUCLEOTIDE SEQUENCE</scope>
    <source>
        <strain evidence="10">IBT 22155</strain>
    </source>
</reference>
<dbReference type="GO" id="GO:0046165">
    <property type="term" value="P:alcohol biosynthetic process"/>
    <property type="evidence" value="ECO:0007669"/>
    <property type="project" value="UniProtKB-ARBA"/>
</dbReference>